<dbReference type="InterPro" id="IPR027417">
    <property type="entry name" value="P-loop_NTPase"/>
</dbReference>
<reference evidence="1 2" key="1">
    <citation type="submission" date="2019-03" db="EMBL/GenBank/DDBJ databases">
        <title>Genomic Encyclopedia of Type Strains, Phase IV (KMG-IV): sequencing the most valuable type-strain genomes for metagenomic binning, comparative biology and taxonomic classification.</title>
        <authorList>
            <person name="Goeker M."/>
        </authorList>
    </citation>
    <scope>NUCLEOTIDE SEQUENCE [LARGE SCALE GENOMIC DNA]</scope>
    <source>
        <strain evidence="1 2">DSM 21667</strain>
    </source>
</reference>
<dbReference type="OrthoDB" id="9795626at2"/>
<sequence length="309" mass="34175">MPTSTKNVESIKVAEVRKREKTLEEAIAIHEALKEAYSHIEAAVGTQQDLLRTLLTSVQQLSEEHLYLAAQLPGTVSSPLQDEITREELDLGKLDKERKALAENYRKAVGVAQESIERIRESLADRIARYAERFLQESVSVRFERNSPFSLATGVSKVNIPTFRVAMTSGTHATQQVRTSETSVSESQKEFLDLAFRLAVLDMVTDDGAMTLIVETPEASLDTWFMERAADLIRDFATRGSSKQRRVIATSNLNGTTMIGHLLGRPAGSRRKSGGHLVNLMKLTAQPGVLKDKTAQALFDDEVGKYADG</sequence>
<name>A0A4R6YKS6_9GAMM</name>
<gene>
    <name evidence="1" type="ORF">DFR29_12431</name>
</gene>
<evidence type="ECO:0000313" key="2">
    <source>
        <dbReference type="Proteomes" id="UP000295293"/>
    </source>
</evidence>
<proteinExistence type="predicted"/>
<dbReference type="RefSeq" id="WP_133821692.1">
    <property type="nucleotide sequence ID" value="NZ_SNZH01000024.1"/>
</dbReference>
<evidence type="ECO:0000313" key="1">
    <source>
        <dbReference type="EMBL" id="TDR37734.1"/>
    </source>
</evidence>
<comment type="caution">
    <text evidence="1">The sequence shown here is derived from an EMBL/GenBank/DDBJ whole genome shotgun (WGS) entry which is preliminary data.</text>
</comment>
<accession>A0A4R6YKS6</accession>
<keyword evidence="2" id="KW-1185">Reference proteome</keyword>
<organism evidence="1 2">
    <name type="scientific">Tahibacter aquaticus</name>
    <dbReference type="NCBI Taxonomy" id="520092"/>
    <lineage>
        <taxon>Bacteria</taxon>
        <taxon>Pseudomonadati</taxon>
        <taxon>Pseudomonadota</taxon>
        <taxon>Gammaproteobacteria</taxon>
        <taxon>Lysobacterales</taxon>
        <taxon>Rhodanobacteraceae</taxon>
        <taxon>Tahibacter</taxon>
    </lineage>
</organism>
<dbReference type="Gene3D" id="3.40.50.300">
    <property type="entry name" value="P-loop containing nucleotide triphosphate hydrolases"/>
    <property type="match status" value="1"/>
</dbReference>
<protein>
    <submittedName>
        <fullName evidence="1">Uncharacterized protein</fullName>
    </submittedName>
</protein>
<dbReference type="EMBL" id="SNZH01000024">
    <property type="protein sequence ID" value="TDR37734.1"/>
    <property type="molecule type" value="Genomic_DNA"/>
</dbReference>
<dbReference type="SUPFAM" id="SSF52540">
    <property type="entry name" value="P-loop containing nucleoside triphosphate hydrolases"/>
    <property type="match status" value="1"/>
</dbReference>
<dbReference type="AlphaFoldDB" id="A0A4R6YKS6"/>
<dbReference type="Proteomes" id="UP000295293">
    <property type="component" value="Unassembled WGS sequence"/>
</dbReference>